<evidence type="ECO:0000256" key="2">
    <source>
        <dbReference type="SAM" id="SignalP"/>
    </source>
</evidence>
<feature type="region of interest" description="Disordered" evidence="1">
    <location>
        <begin position="316"/>
        <end position="374"/>
    </location>
</feature>
<proteinExistence type="predicted"/>
<sequence length="374" mass="42521">MNLFVLFVVWYVVIIPHANSVPRHQLKKHRATKLQNSQDNSHDPTALEVLERKFVQPNKRYQKKIFNRQRRTKHLESTHPTRSTTTKISVKTVFHALNEDRSTFESCFASFGDQSPLCRTQKQQGLRKPRHSKISFLRKKHIESEEDISTNEDFFGLFKTSSTIPTDMSSKFPIHKRTAPSVSVPDTKSYSLLPSAENATNGSQPLSTSFILNQTTKESVMITDTLKIPFEDTKQSSTTAQVTEESANLTISQMTSQMPYNNYTAKEDIATGPISTTTTIQISSQMMHSNLSSVKEDREISGDLQINPHMLYLDHPAAKSEKSENRLLKLDENDEDKHEEDEQSTEVTESEETEGTEVTEGTEETNETEETEET</sequence>
<accession>A0A1B6GM86</accession>
<feature type="signal peptide" evidence="2">
    <location>
        <begin position="1"/>
        <end position="20"/>
    </location>
</feature>
<feature type="compositionally biased region" description="Acidic residues" evidence="1">
    <location>
        <begin position="332"/>
        <end position="374"/>
    </location>
</feature>
<feature type="compositionally biased region" description="Basic and acidic residues" evidence="1">
    <location>
        <begin position="316"/>
        <end position="331"/>
    </location>
</feature>
<reference evidence="3" key="1">
    <citation type="submission" date="2015-11" db="EMBL/GenBank/DDBJ databases">
        <title>De novo transcriptome assembly of four potential Pierce s Disease insect vectors from Arizona vineyards.</title>
        <authorList>
            <person name="Tassone E.E."/>
        </authorList>
    </citation>
    <scope>NUCLEOTIDE SEQUENCE</scope>
</reference>
<gene>
    <name evidence="3" type="ORF">g.32313</name>
</gene>
<evidence type="ECO:0000313" key="3">
    <source>
        <dbReference type="EMBL" id="JAS63510.1"/>
    </source>
</evidence>
<protein>
    <submittedName>
        <fullName evidence="3">Uncharacterized protein</fullName>
    </submittedName>
</protein>
<dbReference type="EMBL" id="GECZ01006259">
    <property type="protein sequence ID" value="JAS63510.1"/>
    <property type="molecule type" value="Transcribed_RNA"/>
</dbReference>
<organism evidence="3">
    <name type="scientific">Cuerna arida</name>
    <dbReference type="NCBI Taxonomy" id="1464854"/>
    <lineage>
        <taxon>Eukaryota</taxon>
        <taxon>Metazoa</taxon>
        <taxon>Ecdysozoa</taxon>
        <taxon>Arthropoda</taxon>
        <taxon>Hexapoda</taxon>
        <taxon>Insecta</taxon>
        <taxon>Pterygota</taxon>
        <taxon>Neoptera</taxon>
        <taxon>Paraneoptera</taxon>
        <taxon>Hemiptera</taxon>
        <taxon>Auchenorrhyncha</taxon>
        <taxon>Membracoidea</taxon>
        <taxon>Cicadellidae</taxon>
        <taxon>Cicadellinae</taxon>
        <taxon>Proconiini</taxon>
        <taxon>Cuerna</taxon>
    </lineage>
</organism>
<keyword evidence="2" id="KW-0732">Signal</keyword>
<feature type="chain" id="PRO_5008583668" evidence="2">
    <location>
        <begin position="21"/>
        <end position="374"/>
    </location>
</feature>
<dbReference type="AlphaFoldDB" id="A0A1B6GM86"/>
<evidence type="ECO:0000256" key="1">
    <source>
        <dbReference type="SAM" id="MobiDB-lite"/>
    </source>
</evidence>
<name>A0A1B6GM86_9HEMI</name>
<feature type="non-terminal residue" evidence="3">
    <location>
        <position position="374"/>
    </location>
</feature>